<evidence type="ECO:0000256" key="5">
    <source>
        <dbReference type="RuleBase" id="RU004182"/>
    </source>
</evidence>
<dbReference type="Gene3D" id="1.10.579.10">
    <property type="entry name" value="DNA Cyclobutane Dipyrimidine Photolyase, subunit A, domain 3"/>
    <property type="match status" value="1"/>
</dbReference>
<dbReference type="Proteomes" id="UP000185491">
    <property type="component" value="Chromosome"/>
</dbReference>
<accession>A0A1L7D4J3</accession>
<dbReference type="InterPro" id="IPR036155">
    <property type="entry name" value="Crypto/Photolyase_N_sf"/>
</dbReference>
<dbReference type="PANTHER" id="PTHR11455">
    <property type="entry name" value="CRYPTOCHROME"/>
    <property type="match status" value="1"/>
</dbReference>
<dbReference type="InterPro" id="IPR002081">
    <property type="entry name" value="Cryptochrome/DNA_photolyase_1"/>
</dbReference>
<dbReference type="GO" id="GO:0003677">
    <property type="term" value="F:DNA binding"/>
    <property type="evidence" value="ECO:0007669"/>
    <property type="project" value="TreeGrafter"/>
</dbReference>
<evidence type="ECO:0000256" key="1">
    <source>
        <dbReference type="ARBA" id="ARBA00022630"/>
    </source>
</evidence>
<dbReference type="PANTHER" id="PTHR11455:SF9">
    <property type="entry name" value="CRYPTOCHROME CIRCADIAN CLOCK 5 ISOFORM X1"/>
    <property type="match status" value="1"/>
</dbReference>
<dbReference type="Gene3D" id="1.25.40.80">
    <property type="match status" value="1"/>
</dbReference>
<gene>
    <name evidence="7" type="ORF">CPHO_08570</name>
</gene>
<dbReference type="AlphaFoldDB" id="A0A1L7D4J3"/>
<dbReference type="GO" id="GO:0003904">
    <property type="term" value="F:deoxyribodipyrimidine photo-lyase activity"/>
    <property type="evidence" value="ECO:0007669"/>
    <property type="project" value="TreeGrafter"/>
</dbReference>
<evidence type="ECO:0000313" key="7">
    <source>
        <dbReference type="EMBL" id="APT92931.1"/>
    </source>
</evidence>
<dbReference type="KEGG" id="cpho:CPHO_08570"/>
<feature type="binding site" evidence="3">
    <location>
        <begin position="391"/>
        <end position="393"/>
    </location>
    <ligand>
        <name>FAD</name>
        <dbReference type="ChEBI" id="CHEBI:57692"/>
    </ligand>
</feature>
<feature type="binding site" evidence="3">
    <location>
        <position position="274"/>
    </location>
    <ligand>
        <name>FAD</name>
        <dbReference type="ChEBI" id="CHEBI:57692"/>
    </ligand>
</feature>
<feature type="binding site" evidence="3">
    <location>
        <begin position="240"/>
        <end position="244"/>
    </location>
    <ligand>
        <name>FAD</name>
        <dbReference type="ChEBI" id="CHEBI:57692"/>
    </ligand>
</feature>
<keyword evidence="1 3" id="KW-0285">Flavoprotein</keyword>
<dbReference type="InterPro" id="IPR014729">
    <property type="entry name" value="Rossmann-like_a/b/a_fold"/>
</dbReference>
<evidence type="ECO:0000313" key="8">
    <source>
        <dbReference type="Proteomes" id="UP000185491"/>
    </source>
</evidence>
<organism evidence="7 8">
    <name type="scientific">Corynebacterium phocae</name>
    <dbReference type="NCBI Taxonomy" id="161895"/>
    <lineage>
        <taxon>Bacteria</taxon>
        <taxon>Bacillati</taxon>
        <taxon>Actinomycetota</taxon>
        <taxon>Actinomycetes</taxon>
        <taxon>Mycobacteriales</taxon>
        <taxon>Corynebacteriaceae</taxon>
        <taxon>Corynebacterium</taxon>
    </lineage>
</organism>
<evidence type="ECO:0000256" key="4">
    <source>
        <dbReference type="PIRSR" id="PIRSR602081-2"/>
    </source>
</evidence>
<dbReference type="PRINTS" id="PR00147">
    <property type="entry name" value="DNAPHOTLYASE"/>
</dbReference>
<keyword evidence="8" id="KW-1185">Reference proteome</keyword>
<comment type="similarity">
    <text evidence="5">Belongs to the DNA photolyase family.</text>
</comment>
<keyword evidence="5" id="KW-0157">Chromophore</keyword>
<feature type="domain" description="Photolyase/cryptochrome alpha/beta" evidence="6">
    <location>
        <begin position="4"/>
        <end position="131"/>
    </location>
</feature>
<feature type="binding site" evidence="3">
    <location>
        <position position="228"/>
    </location>
    <ligand>
        <name>FAD</name>
        <dbReference type="ChEBI" id="CHEBI:57692"/>
    </ligand>
</feature>
<dbReference type="RefSeq" id="WP_075734950.1">
    <property type="nucleotide sequence ID" value="NZ_CP009249.1"/>
</dbReference>
<dbReference type="EMBL" id="CP009249">
    <property type="protein sequence ID" value="APT92931.1"/>
    <property type="molecule type" value="Genomic_DNA"/>
</dbReference>
<keyword evidence="2 3" id="KW-0274">FAD</keyword>
<dbReference type="SUPFAM" id="SSF48173">
    <property type="entry name" value="Cryptochrome/photolyase FAD-binding domain"/>
    <property type="match status" value="1"/>
</dbReference>
<evidence type="ECO:0000256" key="2">
    <source>
        <dbReference type="ARBA" id="ARBA00022827"/>
    </source>
</evidence>
<dbReference type="OrthoDB" id="9772484at2"/>
<feature type="site" description="Electron transfer via tryptophanyl radical" evidence="4">
    <location>
        <position position="378"/>
    </location>
</feature>
<dbReference type="InterPro" id="IPR036134">
    <property type="entry name" value="Crypto/Photolyase_FAD-like_sf"/>
</dbReference>
<comment type="cofactor">
    <cofactor evidence="3">
        <name>FAD</name>
        <dbReference type="ChEBI" id="CHEBI:57692"/>
    </cofactor>
    <text evidence="3">Binds 1 FAD per subunit.</text>
</comment>
<reference evidence="7 8" key="1">
    <citation type="submission" date="2014-08" db="EMBL/GenBank/DDBJ databases">
        <title>Complete genome sequence of Corynebacterium phocae M408/89/1(T)(=DSM 44612(T)), isolated from the common seal (Phoca vitulina).</title>
        <authorList>
            <person name="Ruckert C."/>
            <person name="Albersmeier A."/>
            <person name="Winkler A."/>
            <person name="Kalinowski J."/>
        </authorList>
    </citation>
    <scope>NUCLEOTIDE SEQUENCE [LARGE SCALE GENOMIC DNA]</scope>
    <source>
        <strain evidence="7 8">M408/89/1</strain>
    </source>
</reference>
<dbReference type="STRING" id="161895.CPHO_08570"/>
<name>A0A1L7D4J3_9CORY</name>
<feature type="site" description="Electron transfer via tryptophanyl radical" evidence="4">
    <location>
        <position position="401"/>
    </location>
</feature>
<evidence type="ECO:0000259" key="6">
    <source>
        <dbReference type="PROSITE" id="PS51645"/>
    </source>
</evidence>
<dbReference type="GO" id="GO:0071949">
    <property type="term" value="F:FAD binding"/>
    <property type="evidence" value="ECO:0007669"/>
    <property type="project" value="TreeGrafter"/>
</dbReference>
<protein>
    <recommendedName>
        <fullName evidence="6">Photolyase/cryptochrome alpha/beta domain-containing protein</fullName>
    </recommendedName>
</protein>
<dbReference type="Gene3D" id="3.40.50.620">
    <property type="entry name" value="HUPs"/>
    <property type="match status" value="1"/>
</dbReference>
<dbReference type="InterPro" id="IPR005101">
    <property type="entry name" value="Cryptochr/Photolyase_FAD-bd"/>
</dbReference>
<sequence length="469" mass="53456">MQQDKGLMWFRDDLRVKDLAALEWLAGQGQVEALYIFDTSGTTRQLGRASQWWLHHSLCALARDLADYGVRLRVVSGDPEKEVPRVVEELGATAVAWSRRYYQPWCEMDARIKEALRGNGAEAKSFAGHLLLEPWEVETNTGGKYKVYTPFSRRAMEQLEPVTWDCGAAPEKLEGDGADVDATLAEIAGLGLLPADRGEPEWAAAFDYQPGEAGAWALAREFFPVGGYQAERDFPAKPATSRLSPHLRFGEISVSSVYALASRVDNEGADAQVFRKELLWRDFAWHRLFANPHMVEESLREKFRDFPWWKEDVDFDKVYRKQVDKSSEAGEFAAWARGETGIALVDAGMRELMATGTMHNRVRMVVGSLLTKNLGMHWKMGEEWFWDALVDADMASNTFNWQWVAGCGDDAAPYFRIFNPETQQKRFDVDFEYCEHWVEELHTPFYPEPLVDLKLTRKMALESYQALPD</sequence>
<dbReference type="InterPro" id="IPR006050">
    <property type="entry name" value="DNA_photolyase_N"/>
</dbReference>
<dbReference type="Pfam" id="PF03441">
    <property type="entry name" value="FAD_binding_7"/>
    <property type="match status" value="1"/>
</dbReference>
<proteinExistence type="inferred from homology"/>
<dbReference type="PROSITE" id="PS51645">
    <property type="entry name" value="PHR_CRY_ALPHA_BETA"/>
    <property type="match status" value="1"/>
</dbReference>
<dbReference type="GO" id="GO:0009416">
    <property type="term" value="P:response to light stimulus"/>
    <property type="evidence" value="ECO:0007669"/>
    <property type="project" value="TreeGrafter"/>
</dbReference>
<feature type="site" description="Electron transfer via tryptophanyl radical" evidence="4">
    <location>
        <position position="308"/>
    </location>
</feature>
<dbReference type="SUPFAM" id="SSF52425">
    <property type="entry name" value="Cryptochrome/photolyase, N-terminal domain"/>
    <property type="match status" value="1"/>
</dbReference>
<evidence type="ECO:0000256" key="3">
    <source>
        <dbReference type="PIRSR" id="PIRSR602081-1"/>
    </source>
</evidence>
<dbReference type="Pfam" id="PF00875">
    <property type="entry name" value="DNA_photolyase"/>
    <property type="match status" value="1"/>
</dbReference>